<feature type="region of interest" description="Disordered" evidence="1">
    <location>
        <begin position="586"/>
        <end position="615"/>
    </location>
</feature>
<name>A0A506TX22_9HYPH</name>
<comment type="caution">
    <text evidence="2">The sequence shown here is derived from an EMBL/GenBank/DDBJ whole genome shotgun (WGS) entry which is preliminary data.</text>
</comment>
<keyword evidence="3" id="KW-1185">Reference proteome</keyword>
<dbReference type="OrthoDB" id="8321280at2"/>
<dbReference type="InterPro" id="IPR056909">
    <property type="entry name" value="SU10_portal"/>
</dbReference>
<reference evidence="2 3" key="1">
    <citation type="submission" date="2019-06" db="EMBL/GenBank/DDBJ databases">
        <authorList>
            <person name="Li M."/>
        </authorList>
    </citation>
    <scope>NUCLEOTIDE SEQUENCE [LARGE SCALE GENOMIC DNA]</scope>
    <source>
        <strain evidence="2 3">BGMRC6574</strain>
    </source>
</reference>
<evidence type="ECO:0000313" key="2">
    <source>
        <dbReference type="EMBL" id="TPW25856.1"/>
    </source>
</evidence>
<evidence type="ECO:0008006" key="4">
    <source>
        <dbReference type="Google" id="ProtNLM"/>
    </source>
</evidence>
<dbReference type="AlphaFoldDB" id="A0A506TX22"/>
<organism evidence="2 3">
    <name type="scientific">Pararhizobium mangrovi</name>
    <dbReference type="NCBI Taxonomy" id="2590452"/>
    <lineage>
        <taxon>Bacteria</taxon>
        <taxon>Pseudomonadati</taxon>
        <taxon>Pseudomonadota</taxon>
        <taxon>Alphaproteobacteria</taxon>
        <taxon>Hyphomicrobiales</taxon>
        <taxon>Rhizobiaceae</taxon>
        <taxon>Rhizobium/Agrobacterium group</taxon>
        <taxon>Pararhizobium</taxon>
    </lineage>
</organism>
<dbReference type="EMBL" id="VHLH01000047">
    <property type="protein sequence ID" value="TPW25856.1"/>
    <property type="molecule type" value="Genomic_DNA"/>
</dbReference>
<dbReference type="Pfam" id="PF23899">
    <property type="entry name" value="SU10_portal"/>
    <property type="match status" value="1"/>
</dbReference>
<proteinExistence type="predicted"/>
<gene>
    <name evidence="2" type="ORF">FJU11_17515</name>
</gene>
<evidence type="ECO:0000256" key="1">
    <source>
        <dbReference type="SAM" id="MobiDB-lite"/>
    </source>
</evidence>
<feature type="compositionally biased region" description="Polar residues" evidence="1">
    <location>
        <begin position="679"/>
        <end position="690"/>
    </location>
</feature>
<feature type="compositionally biased region" description="Low complexity" evidence="1">
    <location>
        <begin position="606"/>
        <end position="615"/>
    </location>
</feature>
<protein>
    <recommendedName>
        <fullName evidence="4">Portal protein</fullName>
    </recommendedName>
</protein>
<evidence type="ECO:0000313" key="3">
    <source>
        <dbReference type="Proteomes" id="UP000320314"/>
    </source>
</evidence>
<accession>A0A506TX22</accession>
<dbReference type="RefSeq" id="WP_141168370.1">
    <property type="nucleotide sequence ID" value="NZ_VHLH01000047.1"/>
</dbReference>
<feature type="region of interest" description="Disordered" evidence="1">
    <location>
        <begin position="42"/>
        <end position="62"/>
    </location>
</feature>
<sequence>MDEKNNKKALSDKQIVSCLRPLIQKAEDTGDDAQRRERALDLYNRKPFPGDEKLKPSQSHHVESDVYDQTEMLTAQMMNIFEGQNDVVTYEPRGPEDEELAKQQTEMVNWVVRTDNNPTVFLTDWLKNGFIYGLGIVAAEFYSETKWKPPRTMTAVPDSMLAALLDDQSKDIRAVGENAEVQGPDGGTFSVRDVEIAHSEKKAGVRIVSIPPEDIILSSDAQFDYQTGGIDASLQGYKTTLPKRRLIETGYDEDLVNRIPVVESDDLDEPDRQHWGDDYDNSASEVEPEVTVYEVFLHLNTDGSDRTPLMHLTLGGDSDQKMVLLHKEEVEMAPLAAFVPSIDPNTIRGKGIADMIGEDQKIKSQQWRALIDNLNKVNYPRPIVSDGGVNYDDLMNDDIGAPIRAENQDAIKFVEAPFIANQVLTVCEAIDHSVERRTGTGTNTLALNPEDLKKTTATAASQRMSNSMLRVELIAKTFAATGYRYLFRVIGSLIASHPEDAQLISKRLRNKVVPVAPDAWDTGMDTHDTLSFGNTDKPQKQSGLMNILQLQQQAMQAGLPYVEPQHLYNTVSQIVKLHGFPNVGQFFSDPAKTQHKPQPDKPSPEQMQMQADMQRQQMELASKMEIEKMKLQQERQLKMAEIQADLEAKKYEANLRYREAMQEMGAETAIEGAKISAGQHASSNIDNPER</sequence>
<dbReference type="Proteomes" id="UP000320314">
    <property type="component" value="Unassembled WGS sequence"/>
</dbReference>
<feature type="region of interest" description="Disordered" evidence="1">
    <location>
        <begin position="671"/>
        <end position="690"/>
    </location>
</feature>